<dbReference type="AlphaFoldDB" id="A0A4Y7PUB1"/>
<dbReference type="GO" id="GO:0003676">
    <property type="term" value="F:nucleic acid binding"/>
    <property type="evidence" value="ECO:0007669"/>
    <property type="project" value="InterPro"/>
</dbReference>
<dbReference type="InterPro" id="IPR006931">
    <property type="entry name" value="Calcipressin"/>
</dbReference>
<dbReference type="PANTHER" id="PTHR10300:SF14">
    <property type="entry name" value="PROTEIN SARAH"/>
    <property type="match status" value="1"/>
</dbReference>
<feature type="region of interest" description="Disordered" evidence="2">
    <location>
        <begin position="184"/>
        <end position="215"/>
    </location>
</feature>
<evidence type="ECO:0000313" key="3">
    <source>
        <dbReference type="EMBL" id="TDL18462.1"/>
    </source>
</evidence>
<evidence type="ECO:0000313" key="4">
    <source>
        <dbReference type="Proteomes" id="UP000294933"/>
    </source>
</evidence>
<feature type="compositionally biased region" description="Basic and acidic residues" evidence="2">
    <location>
        <begin position="200"/>
        <end position="214"/>
    </location>
</feature>
<dbReference type="InterPro" id="IPR012677">
    <property type="entry name" value="Nucleotide-bd_a/b_plait_sf"/>
</dbReference>
<comment type="similarity">
    <text evidence="1">Belongs to the RCAN family.</text>
</comment>
<dbReference type="Pfam" id="PF04847">
    <property type="entry name" value="Calcipressin"/>
    <property type="match status" value="1"/>
</dbReference>
<dbReference type="Gene3D" id="3.30.70.330">
    <property type="match status" value="1"/>
</dbReference>
<dbReference type="InterPro" id="IPR035979">
    <property type="entry name" value="RBD_domain_sf"/>
</dbReference>
<protein>
    <submittedName>
        <fullName evidence="3">Calcipressin</fullName>
    </submittedName>
</protein>
<keyword evidence="4" id="KW-1185">Reference proteome</keyword>
<evidence type="ECO:0000256" key="2">
    <source>
        <dbReference type="SAM" id="MobiDB-lite"/>
    </source>
</evidence>
<name>A0A4Y7PUB1_9AGAM</name>
<dbReference type="OrthoDB" id="17212at2759"/>
<feature type="non-terminal residue" evidence="3">
    <location>
        <position position="1"/>
    </location>
</feature>
<feature type="non-terminal residue" evidence="3">
    <location>
        <position position="241"/>
    </location>
</feature>
<dbReference type="SUPFAM" id="SSF54928">
    <property type="entry name" value="RNA-binding domain, RBD"/>
    <property type="match status" value="1"/>
</dbReference>
<dbReference type="GO" id="GO:0008597">
    <property type="term" value="F:calcium-dependent protein serine/threonine phosphatase regulator activity"/>
    <property type="evidence" value="ECO:0007669"/>
    <property type="project" value="TreeGrafter"/>
</dbReference>
<dbReference type="PANTHER" id="PTHR10300">
    <property type="entry name" value="CALCIPRESSIN"/>
    <property type="match status" value="1"/>
</dbReference>
<dbReference type="EMBL" id="ML170207">
    <property type="protein sequence ID" value="TDL18462.1"/>
    <property type="molecule type" value="Genomic_DNA"/>
</dbReference>
<dbReference type="STRING" id="50990.A0A4Y7PUB1"/>
<dbReference type="VEuPathDB" id="FungiDB:BD410DRAFT_700677"/>
<dbReference type="GO" id="GO:0005634">
    <property type="term" value="C:nucleus"/>
    <property type="evidence" value="ECO:0007669"/>
    <property type="project" value="TreeGrafter"/>
</dbReference>
<dbReference type="Proteomes" id="UP000294933">
    <property type="component" value="Unassembled WGS sequence"/>
</dbReference>
<organism evidence="3 4">
    <name type="scientific">Rickenella mellea</name>
    <dbReference type="NCBI Taxonomy" id="50990"/>
    <lineage>
        <taxon>Eukaryota</taxon>
        <taxon>Fungi</taxon>
        <taxon>Dikarya</taxon>
        <taxon>Basidiomycota</taxon>
        <taxon>Agaricomycotina</taxon>
        <taxon>Agaricomycetes</taxon>
        <taxon>Hymenochaetales</taxon>
        <taxon>Rickenellaceae</taxon>
        <taxon>Rickenella</taxon>
    </lineage>
</organism>
<proteinExistence type="inferred from homology"/>
<evidence type="ECO:0000256" key="1">
    <source>
        <dbReference type="ARBA" id="ARBA00008209"/>
    </source>
</evidence>
<reference evidence="3 4" key="1">
    <citation type="submission" date="2018-06" db="EMBL/GenBank/DDBJ databases">
        <title>A transcriptomic atlas of mushroom development highlights an independent origin of complex multicellularity.</title>
        <authorList>
            <consortium name="DOE Joint Genome Institute"/>
            <person name="Krizsan K."/>
            <person name="Almasi E."/>
            <person name="Merenyi Z."/>
            <person name="Sahu N."/>
            <person name="Viragh M."/>
            <person name="Koszo T."/>
            <person name="Mondo S."/>
            <person name="Kiss B."/>
            <person name="Balint B."/>
            <person name="Kues U."/>
            <person name="Barry K."/>
            <person name="Hegedus J.C."/>
            <person name="Henrissat B."/>
            <person name="Johnson J."/>
            <person name="Lipzen A."/>
            <person name="Ohm R."/>
            <person name="Nagy I."/>
            <person name="Pangilinan J."/>
            <person name="Yan J."/>
            <person name="Xiong Y."/>
            <person name="Grigoriev I.V."/>
            <person name="Hibbett D.S."/>
            <person name="Nagy L.G."/>
        </authorList>
    </citation>
    <scope>NUCLEOTIDE SEQUENCE [LARGE SCALE GENOMIC DNA]</scope>
    <source>
        <strain evidence="3 4">SZMC22713</strain>
    </source>
</reference>
<accession>A0A4Y7PUB1</accession>
<sequence length="241" mass="27214">STSTVPRTTNTIIVASVPADWFHPRVLDALRKYFEVQGELYAWAPIRAFGRIVAVYYENEDAECAKQAYDHLTIEAPPGHIRTTLRVYRADPTPITHPTSPSEETDDFSPFHLRPPAIERNFLISPPGSPPVGWEPIKEDPPNATPLAEDLITALRRLQVSRSGISVLLEPEEAGVGVYVQDCDDERDGKNQSVEDDEDAWRRSRSRDGAHEETWIYGEIPKQQERYIPTRTARPPMPMTA</sequence>
<dbReference type="GO" id="GO:0005737">
    <property type="term" value="C:cytoplasm"/>
    <property type="evidence" value="ECO:0007669"/>
    <property type="project" value="TreeGrafter"/>
</dbReference>
<gene>
    <name evidence="3" type="ORF">BD410DRAFT_700677</name>
</gene>
<dbReference type="GO" id="GO:0019722">
    <property type="term" value="P:calcium-mediated signaling"/>
    <property type="evidence" value="ECO:0007669"/>
    <property type="project" value="InterPro"/>
</dbReference>